<name>A0ABS2ULN7_9ACTN</name>
<dbReference type="Pfam" id="PF18143">
    <property type="entry name" value="HAD_SAK_2"/>
    <property type="match status" value="1"/>
</dbReference>
<dbReference type="Proteomes" id="UP000664109">
    <property type="component" value="Unassembled WGS sequence"/>
</dbReference>
<evidence type="ECO:0008006" key="3">
    <source>
        <dbReference type="Google" id="ProtNLM"/>
    </source>
</evidence>
<protein>
    <recommendedName>
        <fullName evidence="3">Secreted protein</fullName>
    </recommendedName>
</protein>
<organism evidence="1 2">
    <name type="scientific">Streptomyces zhihengii</name>
    <dbReference type="NCBI Taxonomy" id="1818004"/>
    <lineage>
        <taxon>Bacteria</taxon>
        <taxon>Bacillati</taxon>
        <taxon>Actinomycetota</taxon>
        <taxon>Actinomycetes</taxon>
        <taxon>Kitasatosporales</taxon>
        <taxon>Streptomycetaceae</taxon>
        <taxon>Streptomyces</taxon>
    </lineage>
</organism>
<accession>A0ABS2ULN7</accession>
<evidence type="ECO:0000313" key="1">
    <source>
        <dbReference type="EMBL" id="MBM9618194.1"/>
    </source>
</evidence>
<gene>
    <name evidence="1" type="ORF">JE024_05450</name>
</gene>
<dbReference type="RefSeq" id="WP_205372491.1">
    <property type="nucleotide sequence ID" value="NZ_JAFEJA010000001.1"/>
</dbReference>
<proteinExistence type="predicted"/>
<evidence type="ECO:0000313" key="2">
    <source>
        <dbReference type="Proteomes" id="UP000664109"/>
    </source>
</evidence>
<dbReference type="EMBL" id="JAFEJA010000001">
    <property type="protein sequence ID" value="MBM9618194.1"/>
    <property type="molecule type" value="Genomic_DNA"/>
</dbReference>
<keyword evidence="2" id="KW-1185">Reference proteome</keyword>
<sequence>MTSPPKRRPLLFLDVDGPLLPFGGEPEEYPRFRHPGADPGGNPLLSRLDPRHGARLAGLGCDLVWATTWMDDANDCLAPLLGLPRLPVLDWPDAPDRNTALHAKTRAVVAHAAGRPFVWADDEITPADRAWVTSHHPGAAHLHRVDPRRGLTDGDYATIAAWLDDRSPRER</sequence>
<reference evidence="1 2" key="1">
    <citation type="journal article" date="2016" name="Arch. Microbiol.">
        <title>Streptomyces zhihengii sp. nov., isolated from rhizospheric soil of Psammosilene tunicoides.</title>
        <authorList>
            <person name="Huang M.J."/>
            <person name="Fei J.J."/>
            <person name="Salam N."/>
            <person name="Kim C.J."/>
            <person name="Hozzein W.N."/>
            <person name="Xiao M."/>
            <person name="Huang H.Q."/>
            <person name="Li W.J."/>
        </authorList>
    </citation>
    <scope>NUCLEOTIDE SEQUENCE [LARGE SCALE GENOMIC DNA]</scope>
    <source>
        <strain evidence="1 2">YIM T102</strain>
    </source>
</reference>
<comment type="caution">
    <text evidence="1">The sequence shown here is derived from an EMBL/GenBank/DDBJ whole genome shotgun (WGS) entry which is preliminary data.</text>
</comment>